<sequence length="130" mass="12365">STQTTSGIKSGDGGFDVQVKVKTTLDGAVIASSDAAVAQGKNRFSSEGGLELKDIANSAKYRADSVSVGVGISGAASNSKSGPALNGAGIGSDSGSAGSVTKAGISGIAGDTAVRSGDVGSGIKPIFDAG</sequence>
<accession>A0ACC6P5T2</accession>
<comment type="caution">
    <text evidence="1">The sequence shown here is derived from an EMBL/GenBank/DDBJ whole genome shotgun (WGS) entry which is preliminary data.</text>
</comment>
<evidence type="ECO:0000313" key="2">
    <source>
        <dbReference type="Proteomes" id="UP001364695"/>
    </source>
</evidence>
<reference evidence="1" key="1">
    <citation type="submission" date="2023-10" db="EMBL/GenBank/DDBJ databases">
        <title>Amphibacter perezi, gen. nov., sp. nov. a novel taxa of the family Comamonadaceae, class Betaproteobacteria isolated from the skin microbiota of Pelophylax perezi from different populations.</title>
        <authorList>
            <person name="Costa S."/>
            <person name="Proenca D.N."/>
            <person name="Lopes I."/>
            <person name="Morais P.V."/>
        </authorList>
    </citation>
    <scope>NUCLEOTIDE SEQUENCE</scope>
    <source>
        <strain evidence="1">SL12-8</strain>
    </source>
</reference>
<dbReference type="EMBL" id="JAWDIE010000049">
    <property type="protein sequence ID" value="MEJ7139589.1"/>
    <property type="molecule type" value="Genomic_DNA"/>
</dbReference>
<feature type="non-terminal residue" evidence="1">
    <location>
        <position position="1"/>
    </location>
</feature>
<gene>
    <name evidence="1" type="ORF">RV045_14310</name>
</gene>
<protein>
    <submittedName>
        <fullName evidence="1">Adhesin</fullName>
    </submittedName>
</protein>
<evidence type="ECO:0000313" key="1">
    <source>
        <dbReference type="EMBL" id="MEJ7139589.1"/>
    </source>
</evidence>
<keyword evidence="2" id="KW-1185">Reference proteome</keyword>
<feature type="non-terminal residue" evidence="1">
    <location>
        <position position="130"/>
    </location>
</feature>
<proteinExistence type="predicted"/>
<organism evidence="1 2">
    <name type="scientific">Amphibiibacter pelophylacis</name>
    <dbReference type="NCBI Taxonomy" id="1799477"/>
    <lineage>
        <taxon>Bacteria</taxon>
        <taxon>Pseudomonadati</taxon>
        <taxon>Pseudomonadota</taxon>
        <taxon>Betaproteobacteria</taxon>
        <taxon>Burkholderiales</taxon>
        <taxon>Sphaerotilaceae</taxon>
        <taxon>Amphibiibacter</taxon>
    </lineage>
</organism>
<dbReference type="Proteomes" id="UP001364695">
    <property type="component" value="Unassembled WGS sequence"/>
</dbReference>
<name>A0ACC6P5T2_9BURK</name>